<dbReference type="InterPro" id="IPR032181">
    <property type="entry name" value="DUF5013"/>
</dbReference>
<dbReference type="EMBL" id="VNHX01000033">
    <property type="protein sequence ID" value="TYP87810.1"/>
    <property type="molecule type" value="Genomic_DNA"/>
</dbReference>
<proteinExistence type="predicted"/>
<sequence>MMNSIKKYQWVGMVVIGFIAAALGACSKSDDYKKYLEGGEITYTGKIDSVTVYSGHERVYVTGLFKADPKIEKLIVYWGNRADSVTVPIERTPGIDTLQLYIPIEEGVHNFEFVTVDGEGNRSLSVFRTGTSYGNRYISGLINRPYNLADYFAGDLAATIGWGGIDLTSGATFTEVEFTNTEGKRIIQLDSIHVSESILKDYMPGSSLRYRTVFLPDTISVDTFYSSYVSDIVPNLAYLRNISFPFQRAAYDGNRWGTPAGWTVNDAARNIGNGAYGGYELRGVGGALSLEGGWGLPGVINGKIYQTTNLQPGTYRITISAIERGAAGSVHFAVAEGKALPNEADLDGNTLVYTALPDNNARTVEFTLSKAAEITVGFIGNMPDSGSYFKVIGDIVFEVL</sequence>
<reference evidence="2 3" key="1">
    <citation type="submission" date="2019-07" db="EMBL/GenBank/DDBJ databases">
        <title>Genomic Encyclopedia of Archaeal and Bacterial Type Strains, Phase II (KMG-II): from individual species to whole genera.</title>
        <authorList>
            <person name="Goeker M."/>
        </authorList>
    </citation>
    <scope>NUCLEOTIDE SEQUENCE [LARGE SCALE GENOMIC DNA]</scope>
    <source>
        <strain evidence="2 3">DSM 18850</strain>
    </source>
</reference>
<dbReference type="PROSITE" id="PS51257">
    <property type="entry name" value="PROKAR_LIPOPROTEIN"/>
    <property type="match status" value="1"/>
</dbReference>
<dbReference type="AlphaFoldDB" id="A0A5S5CVI9"/>
<evidence type="ECO:0000313" key="2">
    <source>
        <dbReference type="EMBL" id="TYP87810.1"/>
    </source>
</evidence>
<keyword evidence="3" id="KW-1185">Reference proteome</keyword>
<accession>A0A5S5CVI9</accession>
<feature type="domain" description="DUF5013" evidence="1">
    <location>
        <begin position="240"/>
        <end position="377"/>
    </location>
</feature>
<organism evidence="2 3">
    <name type="scientific">Sphingobacterium allocomposti</name>
    <dbReference type="NCBI Taxonomy" id="415956"/>
    <lineage>
        <taxon>Bacteria</taxon>
        <taxon>Pseudomonadati</taxon>
        <taxon>Bacteroidota</taxon>
        <taxon>Sphingobacteriia</taxon>
        <taxon>Sphingobacteriales</taxon>
        <taxon>Sphingobacteriaceae</taxon>
        <taxon>Sphingobacterium</taxon>
    </lineage>
</organism>
<evidence type="ECO:0000313" key="3">
    <source>
        <dbReference type="Proteomes" id="UP000325105"/>
    </source>
</evidence>
<name>A0A5S5CVI9_9SPHI</name>
<comment type="caution">
    <text evidence="2">The sequence shown here is derived from an EMBL/GenBank/DDBJ whole genome shotgun (WGS) entry which is preliminary data.</text>
</comment>
<protein>
    <submittedName>
        <fullName evidence="2">Uncharacterized protein DUF5013</fullName>
    </submittedName>
</protein>
<dbReference type="Pfam" id="PF16389">
    <property type="entry name" value="DUF4998"/>
    <property type="match status" value="1"/>
</dbReference>
<dbReference type="Pfam" id="PF16405">
    <property type="entry name" value="DUF5013"/>
    <property type="match status" value="1"/>
</dbReference>
<dbReference type="RefSeq" id="WP_170250076.1">
    <property type="nucleotide sequence ID" value="NZ_VNHX01000033.1"/>
</dbReference>
<evidence type="ECO:0000259" key="1">
    <source>
        <dbReference type="Pfam" id="PF16405"/>
    </source>
</evidence>
<gene>
    <name evidence="2" type="ORF">BC792_1335</name>
</gene>
<dbReference type="Proteomes" id="UP000325105">
    <property type="component" value="Unassembled WGS sequence"/>
</dbReference>